<evidence type="ECO:0000313" key="3">
    <source>
        <dbReference type="Proteomes" id="UP001595979"/>
    </source>
</evidence>
<feature type="transmembrane region" description="Helical" evidence="1">
    <location>
        <begin position="99"/>
        <end position="117"/>
    </location>
</feature>
<keyword evidence="3" id="KW-1185">Reference proteome</keyword>
<accession>A0ABW1DP94</accession>
<dbReference type="EMBL" id="JBHSOH010000034">
    <property type="protein sequence ID" value="MFC5849970.1"/>
    <property type="molecule type" value="Genomic_DNA"/>
</dbReference>
<dbReference type="Proteomes" id="UP001595979">
    <property type="component" value="Unassembled WGS sequence"/>
</dbReference>
<protein>
    <submittedName>
        <fullName evidence="2">Uncharacterized protein</fullName>
    </submittedName>
</protein>
<organism evidence="2 3">
    <name type="scientific">Deinococcus petrolearius</name>
    <dbReference type="NCBI Taxonomy" id="1751295"/>
    <lineage>
        <taxon>Bacteria</taxon>
        <taxon>Thermotogati</taxon>
        <taxon>Deinococcota</taxon>
        <taxon>Deinococci</taxon>
        <taxon>Deinococcales</taxon>
        <taxon>Deinococcaceae</taxon>
        <taxon>Deinococcus</taxon>
    </lineage>
</organism>
<keyword evidence="1" id="KW-0812">Transmembrane</keyword>
<feature type="transmembrane region" description="Helical" evidence="1">
    <location>
        <begin position="66"/>
        <end position="93"/>
    </location>
</feature>
<comment type="caution">
    <text evidence="2">The sequence shown here is derived from an EMBL/GenBank/DDBJ whole genome shotgun (WGS) entry which is preliminary data.</text>
</comment>
<dbReference type="RefSeq" id="WP_380051575.1">
    <property type="nucleotide sequence ID" value="NZ_JBHSOH010000034.1"/>
</dbReference>
<keyword evidence="1" id="KW-1133">Transmembrane helix</keyword>
<sequence>MAPHVTTVLTVARAGSRVVRYLIRPARHPALDLSVPSHIAGGRDPWLEARPPARLRRGASVARRGLGLAVLLVLALLGASVVGTVAVLLGIGAASGSAVAGWLLGFTLLLGLLGTFWTGRRALNLLRAEPELPADVNRAAPLPSAAADSAADEAGLLGLLRQHEGALNGPARSAFRRTLIATRDALRLAEDEPTLSRDTYDVQQAAREDLPELLAAYRAVPASRASDEQLLEQLRLIETRVQEVGSRRAAQRRRMLGAHGDYLRGKYRGDPEE</sequence>
<keyword evidence="1" id="KW-0472">Membrane</keyword>
<gene>
    <name evidence="2" type="ORF">ACFPQ6_16830</name>
</gene>
<evidence type="ECO:0000256" key="1">
    <source>
        <dbReference type="SAM" id="Phobius"/>
    </source>
</evidence>
<name>A0ABW1DP94_9DEIO</name>
<reference evidence="3" key="1">
    <citation type="journal article" date="2019" name="Int. J. Syst. Evol. Microbiol.">
        <title>The Global Catalogue of Microorganisms (GCM) 10K type strain sequencing project: providing services to taxonomists for standard genome sequencing and annotation.</title>
        <authorList>
            <consortium name="The Broad Institute Genomics Platform"/>
            <consortium name="The Broad Institute Genome Sequencing Center for Infectious Disease"/>
            <person name="Wu L."/>
            <person name="Ma J."/>
        </authorList>
    </citation>
    <scope>NUCLEOTIDE SEQUENCE [LARGE SCALE GENOMIC DNA]</scope>
    <source>
        <strain evidence="3">CGMCC 1.15053</strain>
    </source>
</reference>
<evidence type="ECO:0000313" key="2">
    <source>
        <dbReference type="EMBL" id="MFC5849970.1"/>
    </source>
</evidence>
<proteinExistence type="predicted"/>